<reference evidence="6" key="1">
    <citation type="submission" date="2025-08" db="UniProtKB">
        <authorList>
            <consortium name="RefSeq"/>
        </authorList>
    </citation>
    <scope>IDENTIFICATION</scope>
</reference>
<comment type="similarity">
    <text evidence="1">Belongs to the universal ribosomal protein uL16 family.</text>
</comment>
<dbReference type="SUPFAM" id="SSF54686">
    <property type="entry name" value="Ribosomal protein L16p/L10e"/>
    <property type="match status" value="1"/>
</dbReference>
<keyword evidence="2" id="KW-0689">Ribosomal protein</keyword>
<dbReference type="Proteomes" id="UP000515125">
    <property type="component" value="Unplaced"/>
</dbReference>
<evidence type="ECO:0000313" key="5">
    <source>
        <dbReference type="Proteomes" id="UP000515125"/>
    </source>
</evidence>
<dbReference type="RefSeq" id="XP_026190057.1">
    <property type="nucleotide sequence ID" value="XM_026334272.1"/>
</dbReference>
<keyword evidence="4" id="KW-0812">Transmembrane</keyword>
<feature type="transmembrane region" description="Helical" evidence="4">
    <location>
        <begin position="66"/>
        <end position="83"/>
    </location>
</feature>
<evidence type="ECO:0000256" key="1">
    <source>
        <dbReference type="ARBA" id="ARBA00008931"/>
    </source>
</evidence>
<dbReference type="Gene3D" id="3.90.1170.10">
    <property type="entry name" value="Ribosomal protein L10e/L16"/>
    <property type="match status" value="2"/>
</dbReference>
<dbReference type="Pfam" id="PF00252">
    <property type="entry name" value="Ribosomal_L16"/>
    <property type="match status" value="1"/>
</dbReference>
<keyword evidence="4" id="KW-1133">Transmembrane helix</keyword>
<name>A0A6P6RR88_9EIME</name>
<dbReference type="InterPro" id="IPR036920">
    <property type="entry name" value="Ribosomal_uL16_sf"/>
</dbReference>
<dbReference type="GO" id="GO:0005840">
    <property type="term" value="C:ribosome"/>
    <property type="evidence" value="ECO:0007669"/>
    <property type="project" value="UniProtKB-KW"/>
</dbReference>
<evidence type="ECO:0000256" key="3">
    <source>
        <dbReference type="ARBA" id="ARBA00023274"/>
    </source>
</evidence>
<evidence type="ECO:0000256" key="4">
    <source>
        <dbReference type="SAM" id="Phobius"/>
    </source>
</evidence>
<protein>
    <submittedName>
        <fullName evidence="6">Uncharacterized protein LOC34618377</fullName>
    </submittedName>
</protein>
<evidence type="ECO:0000256" key="2">
    <source>
        <dbReference type="ARBA" id="ARBA00022980"/>
    </source>
</evidence>
<keyword evidence="4" id="KW-0472">Membrane</keyword>
<accession>A0A6P6RR88</accession>
<dbReference type="GO" id="GO:1990904">
    <property type="term" value="C:ribonucleoprotein complex"/>
    <property type="evidence" value="ECO:0007669"/>
    <property type="project" value="UniProtKB-KW"/>
</dbReference>
<dbReference type="GO" id="GO:0006412">
    <property type="term" value="P:translation"/>
    <property type="evidence" value="ECO:0007669"/>
    <property type="project" value="InterPro"/>
</dbReference>
<organism evidence="5 6">
    <name type="scientific">Cyclospora cayetanensis</name>
    <dbReference type="NCBI Taxonomy" id="88456"/>
    <lineage>
        <taxon>Eukaryota</taxon>
        <taxon>Sar</taxon>
        <taxon>Alveolata</taxon>
        <taxon>Apicomplexa</taxon>
        <taxon>Conoidasida</taxon>
        <taxon>Coccidia</taxon>
        <taxon>Eucoccidiorida</taxon>
        <taxon>Eimeriorina</taxon>
        <taxon>Eimeriidae</taxon>
        <taxon>Cyclospora</taxon>
    </lineage>
</organism>
<keyword evidence="3" id="KW-0687">Ribonucleoprotein</keyword>
<gene>
    <name evidence="6" type="primary">LOC34618377</name>
</gene>
<proteinExistence type="inferred from homology"/>
<keyword evidence="5" id="KW-1185">Reference proteome</keyword>
<evidence type="ECO:0000313" key="6">
    <source>
        <dbReference type="RefSeq" id="XP_026190057.1"/>
    </source>
</evidence>
<sequence length="199" mass="22426">MPPVRFKPPQQVRIKCPKGRIVPLNEPEVKLGKTIVAAAPHRITAEQLEQARRTLRRIQPDPLSCIPILPSVVALLLACAVLLNRYLGRSKEMLANVHATYPVTRKAEGVKMGQGKGRVLFHIPQINPFHALLPQSPNYRAFKAVAGKLPFPVVFREQNNYFPMDSVQRLIDAKKRIDAEAHTLKVRSKLLEALQQNQK</sequence>
<dbReference type="GO" id="GO:0003735">
    <property type="term" value="F:structural constituent of ribosome"/>
    <property type="evidence" value="ECO:0007669"/>
    <property type="project" value="InterPro"/>
</dbReference>
<dbReference type="GeneID" id="34618377"/>
<dbReference type="OrthoDB" id="268521at2759"/>
<dbReference type="InterPro" id="IPR047873">
    <property type="entry name" value="Ribosomal_uL16"/>
</dbReference>
<dbReference type="AlphaFoldDB" id="A0A6P6RR88"/>